<gene>
    <name evidence="1" type="ORF">VZ94_20490</name>
</gene>
<proteinExistence type="predicted"/>
<dbReference type="PATRIC" id="fig|1632867.3.peg.3618"/>
<dbReference type="AlphaFoldDB" id="A0A0F3IE99"/>
<comment type="caution">
    <text evidence="1">The sequence shown here is derived from an EMBL/GenBank/DDBJ whole genome shotgun (WGS) entry which is preliminary data.</text>
</comment>
<reference evidence="1 2" key="2">
    <citation type="journal article" date="2016" name="Microb. Ecol.">
        <title>Genome Characteristics of a Novel Type I Methanotroph (Sn10-6) Isolated from a Flooded Indian Rice Field.</title>
        <authorList>
            <person name="Rahalkar M.C."/>
            <person name="Pandit P.S."/>
            <person name="Dhakephalkar P.K."/>
            <person name="Pore S."/>
            <person name="Arora P."/>
            <person name="Kapse N."/>
        </authorList>
    </citation>
    <scope>NUCLEOTIDE SEQUENCE [LARGE SCALE GENOMIC DNA]</scope>
    <source>
        <strain evidence="1 2">Sn10-6</strain>
    </source>
</reference>
<evidence type="ECO:0000313" key="1">
    <source>
        <dbReference type="EMBL" id="KJV05120.1"/>
    </source>
</evidence>
<name>A0A0F3IE99_9GAMM</name>
<reference evidence="2" key="1">
    <citation type="submission" date="2015-03" db="EMBL/GenBank/DDBJ databases">
        <title>Draft genome sequence of a novel methanotroph (Sn10-6) isolated from flooded ricefield rhizosphere in India.</title>
        <authorList>
            <person name="Pandit P.S."/>
            <person name="Pore S.D."/>
            <person name="Arora P."/>
            <person name="Kapse N.G."/>
            <person name="Dhakephalkar P.K."/>
            <person name="Rahalkar M.C."/>
        </authorList>
    </citation>
    <scope>NUCLEOTIDE SEQUENCE [LARGE SCALE GENOMIC DNA]</scope>
    <source>
        <strain evidence="2">Sn10-6</strain>
    </source>
</reference>
<keyword evidence="2" id="KW-1185">Reference proteome</keyword>
<dbReference type="Proteomes" id="UP000033684">
    <property type="component" value="Unassembled WGS sequence"/>
</dbReference>
<feature type="non-terminal residue" evidence="1">
    <location>
        <position position="1"/>
    </location>
</feature>
<accession>A0A0F3IE99</accession>
<dbReference type="EMBL" id="LAJX01000296">
    <property type="protein sequence ID" value="KJV05120.1"/>
    <property type="molecule type" value="Genomic_DNA"/>
</dbReference>
<organism evidence="1 2">
    <name type="scientific">Methylocucumis oryzae</name>
    <dbReference type="NCBI Taxonomy" id="1632867"/>
    <lineage>
        <taxon>Bacteria</taxon>
        <taxon>Pseudomonadati</taxon>
        <taxon>Pseudomonadota</taxon>
        <taxon>Gammaproteobacteria</taxon>
        <taxon>Methylococcales</taxon>
        <taxon>Methylococcaceae</taxon>
        <taxon>Methylocucumis</taxon>
    </lineage>
</organism>
<sequence length="87" mass="9867">ITVNDFTGEWDTNCAGEFEEFNRILIVLPHKTNGFADLLVKETRAKKKSQPIGTECIESVIPETKQYTLKFEKDSYTIPKELQGGSE</sequence>
<evidence type="ECO:0000313" key="2">
    <source>
        <dbReference type="Proteomes" id="UP000033684"/>
    </source>
</evidence>
<protein>
    <submittedName>
        <fullName evidence="1">Uncharacterized protein</fullName>
    </submittedName>
</protein>
<dbReference type="RefSeq" id="WP_045780657.1">
    <property type="nucleotide sequence ID" value="NZ_LAJX01000296.1"/>
</dbReference>